<keyword evidence="1" id="KW-0812">Transmembrane</keyword>
<feature type="transmembrane region" description="Helical" evidence="1">
    <location>
        <begin position="316"/>
        <end position="336"/>
    </location>
</feature>
<reference evidence="4" key="1">
    <citation type="submission" date="2021-03" db="EMBL/GenBank/DDBJ databases">
        <title>Roseibium sp. CAU 1637 isolated from Incheon.</title>
        <authorList>
            <person name="Kim W."/>
        </authorList>
    </citation>
    <scope>NUCLEOTIDE SEQUENCE</scope>
    <source>
        <strain evidence="4">CAU 1637</strain>
    </source>
</reference>
<name>A0A939EP87_9HYPH</name>
<dbReference type="SUPFAM" id="SSF55073">
    <property type="entry name" value="Nucleotide cyclase"/>
    <property type="match status" value="1"/>
</dbReference>
<dbReference type="PANTHER" id="PTHR44757:SF2">
    <property type="entry name" value="BIOFILM ARCHITECTURE MAINTENANCE PROTEIN MBAA"/>
    <property type="match status" value="1"/>
</dbReference>
<keyword evidence="1" id="KW-0472">Membrane</keyword>
<dbReference type="Pfam" id="PF00990">
    <property type="entry name" value="GGDEF"/>
    <property type="match status" value="1"/>
</dbReference>
<feature type="domain" description="GGDEF" evidence="3">
    <location>
        <begin position="546"/>
        <end position="679"/>
    </location>
</feature>
<dbReference type="SMART" id="SM00052">
    <property type="entry name" value="EAL"/>
    <property type="match status" value="1"/>
</dbReference>
<gene>
    <name evidence="4" type="ORF">J0X15_12665</name>
</gene>
<keyword evidence="1" id="KW-1133">Transmembrane helix</keyword>
<sequence>MSFWRLISNRYSLQLARILRRAIKIAAVALVISAVVVGLKVSGGLAYLTRPLAEARFSFLHSAPTGDIVFVEIDARSLQEAGIWPWPRRLYAEALDKLREMGASDIVFDIDFSSKSSSANDLIFSQALERAGGSVGLATFQQPASSGNARGKQALVNRPIETLRRVSWPVVVSVPIAEDGRVWQAIWGDEISEEPTLSLAAFLGGGEAAMGQAFYIDYSIDPTSLPIFSFIDLINGHVAPAAIQGRKVVIGASAQELRDLFSVPVHGVLPGAVVQILAAESILQQRALTIQGWLECLIAALLFALPLVIWKRFDWWWRASGILGGMALFEALGLVVQSKYPVMLETSGAQIALTLVFLHLLFRQIGLGKILLRISRVQTHNANNILGRVFDDSFDGIMVIDQKLRIQAMSRAAYRILPSSVSVGVRADNVLPDELMGAVREVFDSQFNWSRNAADIREVIIPLEEGDQRVVEFVVAASTHLDLGRSKKASQEVCLASVTCRDVTAQREATNKLQHMARHDAITGLLNRSGLENCPLATGHGLPNGMKLCLALTAVDQLDQLVASLGFQYGDLLAQATADRMRGMAIQGTTLSAIGGDRLALLFPVSSDVEARSFLEQMKSAISGEYDLAGNRVIVRFDMGYSIRQYEAGSIQELLREAGNALALAHGHSERGPVKYREKMSNTLRRRRQLDMEMATALEHNEIQAVYQPLVSLKDGELIGVETLMRWTHKDLGSISPVEFIAISEQNGRIKTLGEFILREAMQQAVQWTKPLRVAVNVSPVQFSDSDFINVVKRALNDTGFKPEYLDLELTESLFVEDHSEVEENIRELRKLGCCLSLDDFGTGYSSLGYIPRIPFSKIKIDKCFVDDIHTDAAHRAIVETVVGLARGFGMKVVAEGIEEAVQGEVLRKLGCDIGQGYLYGRPMLGDDIEELLRSAA</sequence>
<dbReference type="Pfam" id="PF00563">
    <property type="entry name" value="EAL"/>
    <property type="match status" value="1"/>
</dbReference>
<dbReference type="InterPro" id="IPR029787">
    <property type="entry name" value="Nucleotide_cyclase"/>
</dbReference>
<proteinExistence type="predicted"/>
<feature type="domain" description="EAL" evidence="2">
    <location>
        <begin position="687"/>
        <end position="937"/>
    </location>
</feature>
<organism evidence="4 5">
    <name type="scientific">Roseibium limicola</name>
    <dbReference type="NCBI Taxonomy" id="2816037"/>
    <lineage>
        <taxon>Bacteria</taxon>
        <taxon>Pseudomonadati</taxon>
        <taxon>Pseudomonadota</taxon>
        <taxon>Alphaproteobacteria</taxon>
        <taxon>Hyphomicrobiales</taxon>
        <taxon>Stappiaceae</taxon>
        <taxon>Roseibium</taxon>
    </lineage>
</organism>
<dbReference type="PANTHER" id="PTHR44757">
    <property type="entry name" value="DIGUANYLATE CYCLASE DGCP"/>
    <property type="match status" value="1"/>
</dbReference>
<dbReference type="RefSeq" id="WP_206941258.1">
    <property type="nucleotide sequence ID" value="NZ_JAFLNF010000005.1"/>
</dbReference>
<dbReference type="InterPro" id="IPR052155">
    <property type="entry name" value="Biofilm_reg_signaling"/>
</dbReference>
<dbReference type="Gene3D" id="3.20.20.450">
    <property type="entry name" value="EAL domain"/>
    <property type="match status" value="1"/>
</dbReference>
<protein>
    <submittedName>
        <fullName evidence="4">EAL domain-containing protein</fullName>
    </submittedName>
</protein>
<evidence type="ECO:0000259" key="2">
    <source>
        <dbReference type="PROSITE" id="PS50883"/>
    </source>
</evidence>
<dbReference type="InterPro" id="IPR000160">
    <property type="entry name" value="GGDEF_dom"/>
</dbReference>
<evidence type="ECO:0000259" key="3">
    <source>
        <dbReference type="PROSITE" id="PS50887"/>
    </source>
</evidence>
<dbReference type="InterPro" id="IPR001633">
    <property type="entry name" value="EAL_dom"/>
</dbReference>
<dbReference type="InterPro" id="IPR043128">
    <property type="entry name" value="Rev_trsase/Diguanyl_cyclase"/>
</dbReference>
<evidence type="ECO:0000256" key="1">
    <source>
        <dbReference type="SAM" id="Phobius"/>
    </source>
</evidence>
<dbReference type="Gene3D" id="3.30.450.20">
    <property type="entry name" value="PAS domain"/>
    <property type="match status" value="1"/>
</dbReference>
<comment type="caution">
    <text evidence="4">The sequence shown here is derived from an EMBL/GenBank/DDBJ whole genome shotgun (WGS) entry which is preliminary data.</text>
</comment>
<dbReference type="Proteomes" id="UP000664779">
    <property type="component" value="Unassembled WGS sequence"/>
</dbReference>
<dbReference type="EMBL" id="JAFLNF010000005">
    <property type="protein sequence ID" value="MBO0346077.1"/>
    <property type="molecule type" value="Genomic_DNA"/>
</dbReference>
<dbReference type="SMART" id="SM01080">
    <property type="entry name" value="CHASE2"/>
    <property type="match status" value="1"/>
</dbReference>
<dbReference type="AlphaFoldDB" id="A0A939EP87"/>
<dbReference type="InterPro" id="IPR007890">
    <property type="entry name" value="CHASE2"/>
</dbReference>
<feature type="transmembrane region" description="Helical" evidence="1">
    <location>
        <begin position="21"/>
        <end position="48"/>
    </location>
</feature>
<dbReference type="PROSITE" id="PS50883">
    <property type="entry name" value="EAL"/>
    <property type="match status" value="1"/>
</dbReference>
<dbReference type="Pfam" id="PF05226">
    <property type="entry name" value="CHASE2"/>
    <property type="match status" value="1"/>
</dbReference>
<accession>A0A939EP87</accession>
<feature type="transmembrane region" description="Helical" evidence="1">
    <location>
        <begin position="290"/>
        <end position="309"/>
    </location>
</feature>
<dbReference type="SUPFAM" id="SSF141868">
    <property type="entry name" value="EAL domain-like"/>
    <property type="match status" value="1"/>
</dbReference>
<dbReference type="InterPro" id="IPR035919">
    <property type="entry name" value="EAL_sf"/>
</dbReference>
<keyword evidence="5" id="KW-1185">Reference proteome</keyword>
<evidence type="ECO:0000313" key="4">
    <source>
        <dbReference type="EMBL" id="MBO0346077.1"/>
    </source>
</evidence>
<dbReference type="CDD" id="cd01948">
    <property type="entry name" value="EAL"/>
    <property type="match status" value="1"/>
</dbReference>
<dbReference type="Gene3D" id="3.30.70.270">
    <property type="match status" value="1"/>
</dbReference>
<dbReference type="PROSITE" id="PS50887">
    <property type="entry name" value="GGDEF"/>
    <property type="match status" value="1"/>
</dbReference>
<dbReference type="SMART" id="SM00267">
    <property type="entry name" value="GGDEF"/>
    <property type="match status" value="1"/>
</dbReference>
<evidence type="ECO:0000313" key="5">
    <source>
        <dbReference type="Proteomes" id="UP000664779"/>
    </source>
</evidence>